<evidence type="ECO:0000313" key="2">
    <source>
        <dbReference type="Proteomes" id="UP000824533"/>
    </source>
</evidence>
<comment type="caution">
    <text evidence="1">The sequence shown here is derived from an EMBL/GenBank/DDBJ whole genome shotgun (WGS) entry which is preliminary data.</text>
</comment>
<evidence type="ECO:0000313" key="1">
    <source>
        <dbReference type="EMBL" id="KAJ0177705.1"/>
    </source>
</evidence>
<dbReference type="EMBL" id="CM034397">
    <property type="protein sequence ID" value="KAJ0177705.1"/>
    <property type="molecule type" value="Genomic_DNA"/>
</dbReference>
<accession>A0ACC1D1E6</accession>
<protein>
    <submittedName>
        <fullName evidence="1">Uncharacterized protein</fullName>
    </submittedName>
</protein>
<sequence length="828" mass="94247">MSVILTADWFQLDSYYRKFDLYNIMNWAMDEGLENMILSGAAYGGPIAVVRDKKQFVRIKTTAKPVITIYNCVGTIISKILWNNGVLIHMGWSDAEQLLCIQESGDVLIYDMFGAYQKTFSMGQEVRDTKVCKAQLFPNPHGIGLAVITTTNRMFMVSNVLEPKVRAVPDLPRANEPISSWCALGSGFIVCRDKEIFKCQLGESRAVLLRPEIRAIYSQILAIVASQNGNQVAFFTDSGFLWIGSSDLKTKYIEIDTGYIKKPKELMWCGSQAIVAHWDNTLCMYGTKGKSVAYPYDGPFHLIQEMDSVRVVSEMSHELIQKVPFVVEKIFRINSTAAGAYLVEASRQFQKRSHRADEYIRLVKPDLPMAVQDCIEAAIFEFDTEVQKKLIRAAQFGKCFIMDPELTNLYVKTCRWLRVLNAVRDPKVAIPLTSVQMGNLGERVLLNRLIWRRLHCLAVHIASYLQLKDGRTSVLSHWACYKVTQPHLDNESAARVIGEKLRNVPGISYTKIAEKAAEKGRKALAIKILEYETYSKLQVPLLLSLGEGPTALVKATNSGDTDLVYIVLLHLKEKMGKHEFELLIRTYPLAHALYIKYCSIHNREALRQVYVQEDDFAAQAHSHIRESLAQNNPGSCEASLISARECYKKAKNDLGVSICEDARKLCKQQSSLQETYGTSFFGLSLHDSVKKLLNQGEIKLADKLRTEYKMPDKRYWWLRILTLAEKQNWEDLEMFSKWKKSPVGYEPFVDACLKYQKRDEALKYLPKCQEDIKVKYYVKAGFFEEAANVAFEQKDKSALLFVQNKCPLSESTKRAKIDSLLEQLATRK</sequence>
<gene>
    <name evidence="1" type="ORF">K1T71_006578</name>
</gene>
<keyword evidence="2" id="KW-1185">Reference proteome</keyword>
<reference evidence="1 2" key="1">
    <citation type="journal article" date="2021" name="Front. Genet.">
        <title>Chromosome-Level Genome Assembly Reveals Significant Gene Expansion in the Toll and IMD Signaling Pathways of Dendrolimus kikuchii.</title>
        <authorList>
            <person name="Zhou J."/>
            <person name="Wu P."/>
            <person name="Xiong Z."/>
            <person name="Liu N."/>
            <person name="Zhao N."/>
            <person name="Ji M."/>
            <person name="Qiu Y."/>
            <person name="Yang B."/>
        </authorList>
    </citation>
    <scope>NUCLEOTIDE SEQUENCE [LARGE SCALE GENOMIC DNA]</scope>
    <source>
        <strain evidence="1">Ann1</strain>
    </source>
</reference>
<name>A0ACC1D1E6_9NEOP</name>
<organism evidence="1 2">
    <name type="scientific">Dendrolimus kikuchii</name>
    <dbReference type="NCBI Taxonomy" id="765133"/>
    <lineage>
        <taxon>Eukaryota</taxon>
        <taxon>Metazoa</taxon>
        <taxon>Ecdysozoa</taxon>
        <taxon>Arthropoda</taxon>
        <taxon>Hexapoda</taxon>
        <taxon>Insecta</taxon>
        <taxon>Pterygota</taxon>
        <taxon>Neoptera</taxon>
        <taxon>Endopterygota</taxon>
        <taxon>Lepidoptera</taxon>
        <taxon>Glossata</taxon>
        <taxon>Ditrysia</taxon>
        <taxon>Bombycoidea</taxon>
        <taxon>Lasiocampidae</taxon>
        <taxon>Dendrolimus</taxon>
    </lineage>
</organism>
<proteinExistence type="predicted"/>
<dbReference type="Proteomes" id="UP000824533">
    <property type="component" value="Linkage Group LG11"/>
</dbReference>